<organism evidence="2 3">
    <name type="scientific">Mycolicibacterium brisbanense</name>
    <dbReference type="NCBI Taxonomy" id="146020"/>
    <lineage>
        <taxon>Bacteria</taxon>
        <taxon>Bacillati</taxon>
        <taxon>Actinomycetota</taxon>
        <taxon>Actinomycetes</taxon>
        <taxon>Mycobacteriales</taxon>
        <taxon>Mycobacteriaceae</taxon>
        <taxon>Mycolicibacterium</taxon>
    </lineage>
</organism>
<dbReference type="STRING" id="146020.RMCB_3940"/>
<evidence type="ECO:0000313" key="2">
    <source>
        <dbReference type="EMBL" id="GAS89844.1"/>
    </source>
</evidence>
<reference evidence="3" key="1">
    <citation type="journal article" date="2016" name="Genome Announc.">
        <title>Draft Genome Sequences of Five Rapidly Growing Mycobacterium Species, M. thermoresistibile, M. fortuitum subsp. acetamidolyticum, M. canariasense, M. brisbanense, and M. novocastrense.</title>
        <authorList>
            <person name="Katahira K."/>
            <person name="Ogura Y."/>
            <person name="Gotoh Y."/>
            <person name="Hayashi T."/>
        </authorList>
    </citation>
    <scope>NUCLEOTIDE SEQUENCE [LARGE SCALE GENOMIC DNA]</scope>
    <source>
        <strain evidence="3">JCM15654</strain>
    </source>
</reference>
<reference evidence="3" key="2">
    <citation type="submission" date="2016-02" db="EMBL/GenBank/DDBJ databases">
        <title>Draft genome sequence of five rapidly growing Mycobacterium species.</title>
        <authorList>
            <person name="Katahira K."/>
            <person name="Gotou Y."/>
            <person name="Iida K."/>
            <person name="Ogura Y."/>
            <person name="Hayashi T."/>
        </authorList>
    </citation>
    <scope>NUCLEOTIDE SEQUENCE [LARGE SCALE GENOMIC DNA]</scope>
    <source>
        <strain evidence="3">JCM15654</strain>
    </source>
</reference>
<dbReference type="Proteomes" id="UP000069620">
    <property type="component" value="Unassembled WGS sequence"/>
</dbReference>
<dbReference type="InterPro" id="IPR041347">
    <property type="entry name" value="MftR_C"/>
</dbReference>
<evidence type="ECO:0000313" key="3">
    <source>
        <dbReference type="Proteomes" id="UP000069620"/>
    </source>
</evidence>
<proteinExistence type="predicted"/>
<sequence length="88" mass="10120">MALMINNPQYRLRWLDWGQDMVDPVTEFLATRVHLDEDPFARAVPAHLVIQISREAYIHWAEGGDFDHLQSALRAGIHIVMRALTTLP</sequence>
<dbReference type="EMBL" id="BCSX01000035">
    <property type="protein sequence ID" value="GAS89844.1"/>
    <property type="molecule type" value="Genomic_DNA"/>
</dbReference>
<keyword evidence="3" id="KW-1185">Reference proteome</keyword>
<dbReference type="Gene3D" id="1.10.357.10">
    <property type="entry name" value="Tetracycline Repressor, domain 2"/>
    <property type="match status" value="1"/>
</dbReference>
<gene>
    <name evidence="2" type="ORF">RMCB_3940</name>
</gene>
<dbReference type="Pfam" id="PF17754">
    <property type="entry name" value="TetR_C_14"/>
    <property type="match status" value="1"/>
</dbReference>
<evidence type="ECO:0000259" key="1">
    <source>
        <dbReference type="Pfam" id="PF17754"/>
    </source>
</evidence>
<protein>
    <submittedName>
        <fullName evidence="2">Transcriptional regulator</fullName>
    </submittedName>
</protein>
<comment type="caution">
    <text evidence="2">The sequence shown here is derived from an EMBL/GenBank/DDBJ whole genome shotgun (WGS) entry which is preliminary data.</text>
</comment>
<feature type="domain" description="MftR C-terminal" evidence="1">
    <location>
        <begin position="1"/>
        <end position="83"/>
    </location>
</feature>
<dbReference type="RefSeq" id="WP_062830146.1">
    <property type="nucleotide sequence ID" value="NZ_BCSX01000035.1"/>
</dbReference>
<name>A0A100W1D4_9MYCO</name>
<dbReference type="AlphaFoldDB" id="A0A100W1D4"/>
<accession>A0A100W1D4</accession>
<dbReference type="OrthoDB" id="4143918at2"/>